<dbReference type="Pfam" id="PF02355">
    <property type="entry name" value="SecD_SecF_C"/>
    <property type="match status" value="1"/>
</dbReference>
<keyword evidence="6 9" id="KW-1133">Transmembrane helix</keyword>
<keyword evidence="2 9" id="KW-0813">Transport</keyword>
<keyword evidence="7 9" id="KW-0811">Translocation</keyword>
<dbReference type="InterPro" id="IPR022813">
    <property type="entry name" value="SecD/SecF_arch_bac"/>
</dbReference>
<feature type="transmembrane region" description="Helical" evidence="9">
    <location>
        <begin position="191"/>
        <end position="209"/>
    </location>
</feature>
<dbReference type="InterPro" id="IPR055344">
    <property type="entry name" value="SecD_SecF_C_bact"/>
</dbReference>
<dbReference type="PANTHER" id="PTHR30081:SF8">
    <property type="entry name" value="PROTEIN TRANSLOCASE SUBUNIT SECF"/>
    <property type="match status" value="1"/>
</dbReference>
<evidence type="ECO:0000256" key="7">
    <source>
        <dbReference type="ARBA" id="ARBA00023010"/>
    </source>
</evidence>
<dbReference type="HAMAP" id="MF_01464_B">
    <property type="entry name" value="SecF_B"/>
    <property type="match status" value="1"/>
</dbReference>
<dbReference type="GO" id="GO:0043952">
    <property type="term" value="P:protein transport by the Sec complex"/>
    <property type="evidence" value="ECO:0007669"/>
    <property type="project" value="UniProtKB-UniRule"/>
</dbReference>
<reference evidence="11 12" key="1">
    <citation type="submission" date="2017-04" db="EMBL/GenBank/DDBJ databases">
        <title>Monoglobus pectinilyticus 14 draft genome.</title>
        <authorList>
            <person name="Kim C."/>
            <person name="Rosendale D.I."/>
            <person name="Kelly W.J."/>
            <person name="Tannock G.W."/>
            <person name="Patchett M.L."/>
            <person name="Jordens J.Z."/>
        </authorList>
    </citation>
    <scope>NUCLEOTIDE SEQUENCE [LARGE SCALE GENOMIC DNA]</scope>
    <source>
        <strain evidence="11 12">14</strain>
    </source>
</reference>
<dbReference type="InterPro" id="IPR022645">
    <property type="entry name" value="SecD/SecF_bac"/>
</dbReference>
<keyword evidence="5 9" id="KW-0653">Protein transport</keyword>
<comment type="subunit">
    <text evidence="9">Forms a complex with SecD. Part of the essential Sec protein translocation apparatus which comprises SecA, SecYEG and auxiliary proteins SecDF. Other proteins may also be involved.</text>
</comment>
<evidence type="ECO:0000259" key="10">
    <source>
        <dbReference type="Pfam" id="PF02355"/>
    </source>
</evidence>
<dbReference type="GO" id="GO:0015450">
    <property type="term" value="F:protein-transporting ATPase activity"/>
    <property type="evidence" value="ECO:0007669"/>
    <property type="project" value="InterPro"/>
</dbReference>
<dbReference type="AlphaFoldDB" id="A0A2K9P4Z0"/>
<dbReference type="PANTHER" id="PTHR30081">
    <property type="entry name" value="PROTEIN-EXPORT MEMBRANE PROTEIN SEC"/>
    <property type="match status" value="1"/>
</dbReference>
<dbReference type="GO" id="GO:0065002">
    <property type="term" value="P:intracellular protein transmembrane transport"/>
    <property type="evidence" value="ECO:0007669"/>
    <property type="project" value="UniProtKB-UniRule"/>
</dbReference>
<evidence type="ECO:0000313" key="11">
    <source>
        <dbReference type="EMBL" id="AUO20322.1"/>
    </source>
</evidence>
<keyword evidence="4 9" id="KW-0812">Transmembrane</keyword>
<comment type="function">
    <text evidence="9">Part of the Sec protein translocase complex. Interacts with the SecYEG preprotein conducting channel. SecDF uses the proton motive force (PMF) to complete protein translocation after the ATP-dependent function of SecA.</text>
</comment>
<dbReference type="GO" id="GO:0006605">
    <property type="term" value="P:protein targeting"/>
    <property type="evidence" value="ECO:0007669"/>
    <property type="project" value="UniProtKB-UniRule"/>
</dbReference>
<name>A0A2K9P4Z0_9FIRM</name>
<comment type="similarity">
    <text evidence="9">Belongs to the SecD/SecF family. SecF subfamily.</text>
</comment>
<dbReference type="GeneID" id="98063552"/>
<dbReference type="OrthoDB" id="9805019at2"/>
<evidence type="ECO:0000256" key="3">
    <source>
        <dbReference type="ARBA" id="ARBA00022475"/>
    </source>
</evidence>
<organism evidence="11 12">
    <name type="scientific">Monoglobus pectinilyticus</name>
    <dbReference type="NCBI Taxonomy" id="1981510"/>
    <lineage>
        <taxon>Bacteria</taxon>
        <taxon>Bacillati</taxon>
        <taxon>Bacillota</taxon>
        <taxon>Clostridia</taxon>
        <taxon>Monoglobales</taxon>
        <taxon>Monoglobaceae</taxon>
        <taxon>Monoglobus</taxon>
    </lineage>
</organism>
<dbReference type="NCBIfam" id="TIGR00966">
    <property type="entry name" value="transloc_SecF"/>
    <property type="match status" value="1"/>
</dbReference>
<feature type="transmembrane region" description="Helical" evidence="9">
    <location>
        <begin position="216"/>
        <end position="237"/>
    </location>
</feature>
<dbReference type="RefSeq" id="WP_102366451.1">
    <property type="nucleotide sequence ID" value="NZ_CP020991.1"/>
</dbReference>
<evidence type="ECO:0000256" key="4">
    <source>
        <dbReference type="ARBA" id="ARBA00022692"/>
    </source>
</evidence>
<sequence length="367" mass="39174">MFDILKKKWIFFGIAIVLSLISIVSLIFQGFNLDTDFSGGIALTYEINGEFTTGDITSLVNDAIEGKKASSIQKAGSDVIVKVGYDKNMTDDERAEFSASVKESLTTALEGRFGAPVVDNENQNTEAAAEATAAPETTAAPDVAAAAEATALPSATPDSLEATSRGTLTSGVRLKSLDDISPSSGQELARSAMWMALLACAGILIYVTIRFEFTSGCVAIIALVHDVLILLGVYSLFRISVNINFIAAVLTVLGYSINNTIVIMDRIRENTRHSRKETYGEIANNSIWQTMTRSINTTITTLLTIGMVYIIGVSAIKAFALPIIIGIVVGFFSSVFVTGPLWATWRDSAVKAKKANSASKAGAKKSK</sequence>
<dbReference type="EMBL" id="CP020991">
    <property type="protein sequence ID" value="AUO20322.1"/>
    <property type="molecule type" value="Genomic_DNA"/>
</dbReference>
<dbReference type="Gene3D" id="1.20.1640.10">
    <property type="entry name" value="Multidrug efflux transporter AcrB transmembrane domain"/>
    <property type="match status" value="1"/>
</dbReference>
<keyword evidence="12" id="KW-1185">Reference proteome</keyword>
<evidence type="ECO:0000256" key="1">
    <source>
        <dbReference type="ARBA" id="ARBA00004651"/>
    </source>
</evidence>
<evidence type="ECO:0000256" key="8">
    <source>
        <dbReference type="ARBA" id="ARBA00023136"/>
    </source>
</evidence>
<dbReference type="Proteomes" id="UP000235589">
    <property type="component" value="Chromosome"/>
</dbReference>
<feature type="transmembrane region" description="Helical" evidence="9">
    <location>
        <begin position="319"/>
        <end position="343"/>
    </location>
</feature>
<evidence type="ECO:0000256" key="9">
    <source>
        <dbReference type="HAMAP-Rule" id="MF_01464"/>
    </source>
</evidence>
<dbReference type="NCBIfam" id="TIGR00916">
    <property type="entry name" value="2A0604s01"/>
    <property type="match status" value="1"/>
</dbReference>
<dbReference type="InterPro" id="IPR005665">
    <property type="entry name" value="SecF_bac"/>
</dbReference>
<dbReference type="SUPFAM" id="SSF82866">
    <property type="entry name" value="Multidrug efflux transporter AcrB transmembrane domain"/>
    <property type="match status" value="1"/>
</dbReference>
<accession>A0A2K9P4Z0</accession>
<keyword evidence="8 9" id="KW-0472">Membrane</keyword>
<comment type="subcellular location">
    <subcellularLocation>
        <location evidence="1 9">Cell membrane</location>
        <topology evidence="1 9">Multi-pass membrane protein</topology>
    </subcellularLocation>
</comment>
<evidence type="ECO:0000256" key="5">
    <source>
        <dbReference type="ARBA" id="ARBA00022927"/>
    </source>
</evidence>
<feature type="transmembrane region" description="Helical" evidence="9">
    <location>
        <begin position="295"/>
        <end position="313"/>
    </location>
</feature>
<evidence type="ECO:0000313" key="12">
    <source>
        <dbReference type="Proteomes" id="UP000235589"/>
    </source>
</evidence>
<evidence type="ECO:0000256" key="6">
    <source>
        <dbReference type="ARBA" id="ARBA00022989"/>
    </source>
</evidence>
<feature type="domain" description="Protein export membrane protein SecD/SecF C-terminal" evidence="10">
    <location>
        <begin position="172"/>
        <end position="346"/>
    </location>
</feature>
<proteinExistence type="inferred from homology"/>
<gene>
    <name evidence="9" type="primary">secF</name>
    <name evidence="11" type="ORF">B9O19_02180</name>
</gene>
<feature type="transmembrane region" description="Helical" evidence="9">
    <location>
        <begin position="9"/>
        <end position="28"/>
    </location>
</feature>
<protein>
    <recommendedName>
        <fullName evidence="9">Protein-export membrane protein SecF</fullName>
    </recommendedName>
</protein>
<keyword evidence="3 9" id="KW-1003">Cell membrane</keyword>
<feature type="transmembrane region" description="Helical" evidence="9">
    <location>
        <begin position="243"/>
        <end position="264"/>
    </location>
</feature>
<evidence type="ECO:0000256" key="2">
    <source>
        <dbReference type="ARBA" id="ARBA00022448"/>
    </source>
</evidence>
<dbReference type="InterPro" id="IPR048634">
    <property type="entry name" value="SecD_SecF_C"/>
</dbReference>
<dbReference type="GO" id="GO:0005886">
    <property type="term" value="C:plasma membrane"/>
    <property type="evidence" value="ECO:0007669"/>
    <property type="project" value="UniProtKB-SubCell"/>
</dbReference>
<dbReference type="KEGG" id="mpec:B9O19_02180"/>
<dbReference type="PRINTS" id="PR01755">
    <property type="entry name" value="SECFTRNLCASE"/>
</dbReference>